<keyword evidence="2" id="KW-1185">Reference proteome</keyword>
<dbReference type="RefSeq" id="WP_092982199.1">
    <property type="nucleotide sequence ID" value="NZ_FOYQ01000002.1"/>
</dbReference>
<evidence type="ECO:0000313" key="2">
    <source>
        <dbReference type="Proteomes" id="UP000199534"/>
    </source>
</evidence>
<dbReference type="InterPro" id="IPR032710">
    <property type="entry name" value="NTF2-like_dom_sf"/>
</dbReference>
<dbReference type="EMBL" id="FOYQ01000002">
    <property type="protein sequence ID" value="SFR45547.1"/>
    <property type="molecule type" value="Genomic_DNA"/>
</dbReference>
<dbReference type="Proteomes" id="UP000199534">
    <property type="component" value="Unassembled WGS sequence"/>
</dbReference>
<gene>
    <name evidence="1" type="ORF">SAMN04490243_1713</name>
</gene>
<dbReference type="OrthoDB" id="117186at2"/>
<proteinExistence type="predicted"/>
<name>A0A1I6GU09_9FLAO</name>
<reference evidence="1 2" key="1">
    <citation type="submission" date="2016-10" db="EMBL/GenBank/DDBJ databases">
        <authorList>
            <person name="de Groot N.N."/>
        </authorList>
    </citation>
    <scope>NUCLEOTIDE SEQUENCE [LARGE SCALE GENOMIC DNA]</scope>
    <source>
        <strain evidence="1 2">DSM 21019</strain>
    </source>
</reference>
<evidence type="ECO:0008006" key="3">
    <source>
        <dbReference type="Google" id="ProtNLM"/>
    </source>
</evidence>
<dbReference type="SUPFAM" id="SSF54427">
    <property type="entry name" value="NTF2-like"/>
    <property type="match status" value="1"/>
</dbReference>
<dbReference type="Gene3D" id="3.10.450.50">
    <property type="match status" value="1"/>
</dbReference>
<sequence length="152" mass="17336">MHKTLLLLFLLPLCTINGQTHSEGDVRQAIDDFFEYFHQQDTVTLRAMLADDVQLRSISRNREGEIQMRAQPMDNFLVSLASIPDTLSFQEKLLDYQIAIDGDMATAWTPYEFYLGGNFSHCGVNAFQLYHDGSGWRIIALADTRRRAGCKD</sequence>
<protein>
    <recommendedName>
        <fullName evidence="3">Lumazine-binding</fullName>
    </recommendedName>
</protein>
<evidence type="ECO:0000313" key="1">
    <source>
        <dbReference type="EMBL" id="SFR45547.1"/>
    </source>
</evidence>
<organism evidence="1 2">
    <name type="scientific">Robiginitalea myxolifaciens</name>
    <dbReference type="NCBI Taxonomy" id="400055"/>
    <lineage>
        <taxon>Bacteria</taxon>
        <taxon>Pseudomonadati</taxon>
        <taxon>Bacteroidota</taxon>
        <taxon>Flavobacteriia</taxon>
        <taxon>Flavobacteriales</taxon>
        <taxon>Flavobacteriaceae</taxon>
        <taxon>Robiginitalea</taxon>
    </lineage>
</organism>
<dbReference type="AlphaFoldDB" id="A0A1I6GU09"/>
<accession>A0A1I6GU09</accession>
<dbReference type="STRING" id="400055.SAMN04490243_1713"/>